<evidence type="ECO:0000313" key="2">
    <source>
        <dbReference type="EMBL" id="AEJ04127.1"/>
    </source>
</evidence>
<evidence type="ECO:0000313" key="3">
    <source>
        <dbReference type="Proteomes" id="UP000008932"/>
    </source>
</evidence>
<dbReference type="Proteomes" id="UP000008932">
    <property type="component" value="Chromosome"/>
</dbReference>
<evidence type="ECO:0000256" key="1">
    <source>
        <dbReference type="SAM" id="Phobius"/>
    </source>
</evidence>
<reference evidence="2 3" key="1">
    <citation type="journal article" date="2011" name="J. Bacteriol.">
        <title>Complete Genome Sequence of the Type Strain Pseudomonas stutzeri CGMCC 1.1803.</title>
        <authorList>
            <person name="Chen M."/>
            <person name="Yan Y."/>
            <person name="Zhang W."/>
            <person name="Lu W."/>
            <person name="Wang J."/>
            <person name="Ping S."/>
            <person name="Lin M."/>
        </authorList>
    </citation>
    <scope>NUCLEOTIDE SEQUENCE [LARGE SCALE GENOMIC DNA]</scope>
    <source>
        <strain evidence="3">ATCC 17588 / DSM 5190 / CCUG 11256 / JCM 5965 / LMG 11199 / NCIMB 11358 / Stanier 221</strain>
    </source>
</reference>
<protein>
    <submittedName>
        <fullName evidence="2">Uncharacterized protein</fullName>
    </submittedName>
</protein>
<gene>
    <name evidence="2" type="ordered locus">PSTAB_0846</name>
</gene>
<reference evidence="3" key="3">
    <citation type="submission" date="2011-06" db="EMBL/GenBank/DDBJ databases">
        <title>Complete genome sequence of Pseudomonas stutzeri strain CGMCC 1.1803.</title>
        <authorList>
            <person name="Yan Y."/>
            <person name="Chen M."/>
            <person name="Lu W."/>
            <person name="Zhang W."/>
            <person name="Ping S."/>
            <person name="Lin M."/>
        </authorList>
    </citation>
    <scope>NUCLEOTIDE SEQUENCE [LARGE SCALE GENOMIC DNA]</scope>
    <source>
        <strain evidence="3">ATCC 17588 / DSM 5190 / CCUG 11256 / JCM 5965 / LMG 11199 / NCIMB 11358 / Stanier 221</strain>
    </source>
</reference>
<dbReference type="AlphaFoldDB" id="F8GZ55"/>
<dbReference type="KEGG" id="psz:PSTAB_0846"/>
<dbReference type="HOGENOM" id="CLU_3047156_0_0_6"/>
<dbReference type="EMBL" id="CP002881">
    <property type="protein sequence ID" value="AEJ04127.1"/>
    <property type="molecule type" value="Genomic_DNA"/>
</dbReference>
<organism evidence="2 3">
    <name type="scientific">Stutzerimonas stutzeri (strain ATCC 17588 / DSM 5190 / CCUG 11256 / JCM 5965 / LMG 11199 / NBRC 14165 / NCIMB 11358 / Stanier 221)</name>
    <name type="common">Pseudomonas stutzeri</name>
    <dbReference type="NCBI Taxonomy" id="96563"/>
    <lineage>
        <taxon>Bacteria</taxon>
        <taxon>Pseudomonadati</taxon>
        <taxon>Pseudomonadota</taxon>
        <taxon>Gammaproteobacteria</taxon>
        <taxon>Pseudomonadales</taxon>
        <taxon>Pseudomonadaceae</taxon>
        <taxon>Stutzerimonas</taxon>
    </lineage>
</organism>
<reference key="2">
    <citation type="submission" date="2011-06" db="EMBL/GenBank/DDBJ databases">
        <title>Complete Genome Sequence of Pseudomonas stutzeri Strain CGMCC 1.1803.</title>
        <authorList>
            <person name="Yan Y."/>
            <person name="Chen M."/>
            <person name="Lu W."/>
            <person name="Zhang W."/>
            <person name="Ping S."/>
            <person name="Lin M."/>
        </authorList>
    </citation>
    <scope>NUCLEOTIDE SEQUENCE</scope>
    <source>
        <strain>ATCC 17588</strain>
    </source>
</reference>
<accession>F8GZ55</accession>
<name>F8GZ55_STUS2</name>
<proteinExistence type="predicted"/>
<keyword evidence="1" id="KW-0472">Membrane</keyword>
<feature type="transmembrane region" description="Helical" evidence="1">
    <location>
        <begin position="25"/>
        <end position="50"/>
    </location>
</feature>
<keyword evidence="1" id="KW-0812">Transmembrane</keyword>
<sequence>MTNDYRRGAAPITERSLALVKFFRILSFAVLALMVAAALYAGIMGIVHWAGIGV</sequence>
<keyword evidence="1" id="KW-1133">Transmembrane helix</keyword>